<evidence type="ECO:0000313" key="3">
    <source>
        <dbReference type="Proteomes" id="UP000298216"/>
    </source>
</evidence>
<organism evidence="2 3">
    <name type="scientific">Brevundimonas intermedia</name>
    <dbReference type="NCBI Taxonomy" id="74315"/>
    <lineage>
        <taxon>Bacteria</taxon>
        <taxon>Pseudomonadati</taxon>
        <taxon>Pseudomonadota</taxon>
        <taxon>Alphaproteobacteria</taxon>
        <taxon>Caulobacterales</taxon>
        <taxon>Caulobacteraceae</taxon>
        <taxon>Brevundimonas</taxon>
    </lineage>
</organism>
<dbReference type="SMART" id="SM00419">
    <property type="entry name" value="HTH_CRP"/>
    <property type="match status" value="1"/>
</dbReference>
<accession>A0A4Y9RZN8</accession>
<keyword evidence="3" id="KW-1185">Reference proteome</keyword>
<dbReference type="PROSITE" id="PS51063">
    <property type="entry name" value="HTH_CRP_2"/>
    <property type="match status" value="1"/>
</dbReference>
<evidence type="ECO:0000259" key="1">
    <source>
        <dbReference type="PROSITE" id="PS51063"/>
    </source>
</evidence>
<dbReference type="SUPFAM" id="SSF46785">
    <property type="entry name" value="Winged helix' DNA-binding domain"/>
    <property type="match status" value="1"/>
</dbReference>
<sequence length="249" mass="27333">MTNQSPSEFSNERPTAPLERLLAGYAMLGHSDIERIREGIAGGEIAHGVGALLDDDLRRTPARLIAKGWVARAGVLADGRRQIVGLHLPGDLLTPAEGEGGDMTVWALTEAITIDAGRFWRAVENETAPDSRLGAAWRQIREVERARLVHQIIRLGRLTAYERTAHLFLELHDKQLRAGLTDTGAVQLPITQDVLADSLGLSAVHMNRTLQQLRRDGLIVYRGGQLLLPDLRGLRQAARLSSANEAETR</sequence>
<dbReference type="AlphaFoldDB" id="A0A4Y9RZN8"/>
<gene>
    <name evidence="2" type="ORF">EGY25_03010</name>
</gene>
<feature type="domain" description="HTH crp-type" evidence="1">
    <location>
        <begin position="158"/>
        <end position="232"/>
    </location>
</feature>
<dbReference type="Pfam" id="PF13545">
    <property type="entry name" value="HTH_Crp_2"/>
    <property type="match status" value="1"/>
</dbReference>
<comment type="caution">
    <text evidence="2">The sequence shown here is derived from an EMBL/GenBank/DDBJ whole genome shotgun (WGS) entry which is preliminary data.</text>
</comment>
<dbReference type="OrthoDB" id="7584044at2"/>
<dbReference type="Gene3D" id="2.60.120.10">
    <property type="entry name" value="Jelly Rolls"/>
    <property type="match status" value="1"/>
</dbReference>
<name>A0A4Y9RZN8_9CAUL</name>
<dbReference type="GO" id="GO:0003677">
    <property type="term" value="F:DNA binding"/>
    <property type="evidence" value="ECO:0007669"/>
    <property type="project" value="InterPro"/>
</dbReference>
<dbReference type="EMBL" id="SPVH01000002">
    <property type="protein sequence ID" value="TFW14707.1"/>
    <property type="molecule type" value="Genomic_DNA"/>
</dbReference>
<dbReference type="InterPro" id="IPR012318">
    <property type="entry name" value="HTH_CRP"/>
</dbReference>
<dbReference type="InterPro" id="IPR036390">
    <property type="entry name" value="WH_DNA-bd_sf"/>
</dbReference>
<reference evidence="2 3" key="1">
    <citation type="submission" date="2019-03" db="EMBL/GenBank/DDBJ databases">
        <title>Draft genome of Brevundimonas sp. a heavy metal resistant soil bacteria.</title>
        <authorList>
            <person name="Soto J."/>
        </authorList>
    </citation>
    <scope>NUCLEOTIDE SEQUENCE [LARGE SCALE GENOMIC DNA]</scope>
    <source>
        <strain evidence="2 3">B-10</strain>
    </source>
</reference>
<evidence type="ECO:0000313" key="2">
    <source>
        <dbReference type="EMBL" id="TFW14707.1"/>
    </source>
</evidence>
<dbReference type="GO" id="GO:0006355">
    <property type="term" value="P:regulation of DNA-templated transcription"/>
    <property type="evidence" value="ECO:0007669"/>
    <property type="project" value="InterPro"/>
</dbReference>
<dbReference type="Proteomes" id="UP000298216">
    <property type="component" value="Unassembled WGS sequence"/>
</dbReference>
<protein>
    <submittedName>
        <fullName evidence="2">Crp/Fnr family transcriptional regulator</fullName>
    </submittedName>
</protein>
<dbReference type="InterPro" id="IPR014710">
    <property type="entry name" value="RmlC-like_jellyroll"/>
</dbReference>
<proteinExistence type="predicted"/>